<dbReference type="Pfam" id="PF02518">
    <property type="entry name" value="HATPase_c"/>
    <property type="match status" value="1"/>
</dbReference>
<keyword evidence="12 22" id="KW-0378">Hydrolase</keyword>
<dbReference type="NCBIfam" id="NF041947">
    <property type="entry name" value="LuxQ_Vibrio"/>
    <property type="match status" value="1"/>
</dbReference>
<dbReference type="PANTHER" id="PTHR43047">
    <property type="entry name" value="TWO-COMPONENT HISTIDINE PROTEIN KINASE"/>
    <property type="match status" value="1"/>
</dbReference>
<evidence type="ECO:0000256" key="4">
    <source>
        <dbReference type="ARBA" id="ARBA00019468"/>
    </source>
</evidence>
<keyword evidence="11 22" id="KW-0418">Kinase</keyword>
<name>A0A1C7FET4_9VIBR</name>
<keyword evidence="6" id="KW-0997">Cell inner membrane</keyword>
<dbReference type="SUPFAM" id="SSF55785">
    <property type="entry name" value="PYP-like sensor domain (PAS domain)"/>
    <property type="match status" value="1"/>
</dbReference>
<dbReference type="PROSITE" id="PS50109">
    <property type="entry name" value="HIS_KIN"/>
    <property type="match status" value="1"/>
</dbReference>
<dbReference type="SMART" id="SM00387">
    <property type="entry name" value="HATPase_c"/>
    <property type="match status" value="1"/>
</dbReference>
<proteinExistence type="predicted"/>
<dbReference type="GeneID" id="96874839"/>
<evidence type="ECO:0000259" key="21">
    <source>
        <dbReference type="PROSITE" id="PS50110"/>
    </source>
</evidence>
<dbReference type="InterPro" id="IPR003661">
    <property type="entry name" value="HisK_dim/P_dom"/>
</dbReference>
<accession>A0A1C7FET4</accession>
<dbReference type="Pfam" id="PF09308">
    <property type="entry name" value="LuxQ-periplasm"/>
    <property type="match status" value="1"/>
</dbReference>
<evidence type="ECO:0000256" key="9">
    <source>
        <dbReference type="ARBA" id="ARBA00022692"/>
    </source>
</evidence>
<dbReference type="SUPFAM" id="SSF47384">
    <property type="entry name" value="Homodimeric domain of signal transducing histidine kinase"/>
    <property type="match status" value="1"/>
</dbReference>
<keyword evidence="17 19" id="KW-0472">Membrane</keyword>
<protein>
    <recommendedName>
        <fullName evidence="4">Autoinducer 2 sensor kinase/phosphatase LuxQ</fullName>
        <ecNumber evidence="3">2.7.13.3</ecNumber>
    </recommendedName>
</protein>
<evidence type="ECO:0000256" key="18">
    <source>
        <dbReference type="PROSITE-ProRule" id="PRU00169"/>
    </source>
</evidence>
<dbReference type="InterPro" id="IPR011006">
    <property type="entry name" value="CheY-like_superfamily"/>
</dbReference>
<dbReference type="InterPro" id="IPR004358">
    <property type="entry name" value="Sig_transdc_His_kin-like_C"/>
</dbReference>
<feature type="transmembrane region" description="Helical" evidence="19">
    <location>
        <begin position="12"/>
        <end position="34"/>
    </location>
</feature>
<keyword evidence="8 22" id="KW-0808">Transferase</keyword>
<evidence type="ECO:0000256" key="14">
    <source>
        <dbReference type="ARBA" id="ARBA00022912"/>
    </source>
</evidence>
<dbReference type="InterPro" id="IPR015387">
    <property type="entry name" value="LuxQ-periplasm_dom"/>
</dbReference>
<dbReference type="PANTHER" id="PTHR43047:SF64">
    <property type="entry name" value="HISTIDINE KINASE CONTAINING CHEY-HOMOLOGOUS RECEIVER DOMAIN AND PAS DOMAIN-RELATED"/>
    <property type="match status" value="1"/>
</dbReference>
<sequence length="855" mass="97131">MKLWKRRTGKHQLATLLTHSIFVTIGVLTLVVVLQNYQVNRQVVTQEVARSKLQTSSLIQEIFTFRLESIEIQQDSYSRSLSLVDSLRGDSEENISLFFNGIDQIDPDLSPDFRFITKGEQMTWNDENHRFYGIDDQQLMHISHDLVTGSDWYISQTPSAMGMRYLMIRRTSLIAMSNGEVVGDLYVGIVLNNNFSLIRALLDGSNVDEVVLTVGSEIIASSLKTNARHIRWLEEYSPELNANDFMVSRVDLTINDVATFITVYTIQDNSHIALLMQGHYLWVGAALLVIVLIALYSRFWLRLRVSKELNNLMVYTEQSIEAKQEQRFEGSEIAEFNTIGQSFQRSFKRLREQEKQFTDLFNYSLSPMTLWDTSGQLLRMNPAAERTFCKSDELYQLLLDKLIPQIRMAANGASLTGINIAISDNTYRWNFSPIIIDNQTRHIMAQGQDVTSFVEAEHQSKMAREEAEELARIRADFLARMSHELRTPLNGILGVSQLLKTNLTKANDIEHMDVLVNSGEHLLAVLNDILDFSKIEQGKFHIQSRDFRLYEIVNTIEKTYRPLCDENNVQFTMQSNIDAGQWVCSDQIRLNQIMFNLVSNAVKFTHFGSINVSLNLKAHGGDTTLDVVVEDSGIGIDDSRLQHIFEPFVQAETTTTREYGGSGLGLAIVHSLVELLEGSIWVESVIGEGTRFNITLPIQLLDNEACPEDNQLLVKPETLFDRPLEVLLVEDNHTNAYIARAFCEKYGMKVTWVQDGYNAIEHLKHNPALDLVLMDNQLPSLGGIEATKIIRQELHSSVPVYACTADGMHDTKRAFIDAGANYVIVKPIKESALNKALIHYRDTFFQTSHVRNVDK</sequence>
<evidence type="ECO:0000256" key="11">
    <source>
        <dbReference type="ARBA" id="ARBA00022777"/>
    </source>
</evidence>
<dbReference type="FunFam" id="3.30.565.10:FF:000010">
    <property type="entry name" value="Sensor histidine kinase RcsC"/>
    <property type="match status" value="1"/>
</dbReference>
<dbReference type="STRING" id="45658.VSVS12_03844"/>
<dbReference type="SMART" id="SM00388">
    <property type="entry name" value="HisKA"/>
    <property type="match status" value="1"/>
</dbReference>
<dbReference type="InterPro" id="IPR043056">
    <property type="entry name" value="LuxQ-periplasm_N"/>
</dbReference>
<evidence type="ECO:0000256" key="16">
    <source>
        <dbReference type="ARBA" id="ARBA00023012"/>
    </source>
</evidence>
<dbReference type="GO" id="GO:0004721">
    <property type="term" value="F:phosphoprotein phosphatase activity"/>
    <property type="evidence" value="ECO:0007669"/>
    <property type="project" value="UniProtKB-KW"/>
</dbReference>
<comment type="catalytic activity">
    <reaction evidence="1">
        <text>ATP + protein L-histidine = ADP + protein N-phospho-L-histidine.</text>
        <dbReference type="EC" id="2.7.13.3"/>
    </reaction>
</comment>
<dbReference type="InterPro" id="IPR003594">
    <property type="entry name" value="HATPase_dom"/>
</dbReference>
<evidence type="ECO:0000259" key="20">
    <source>
        <dbReference type="PROSITE" id="PS50109"/>
    </source>
</evidence>
<organism evidence="22 23">
    <name type="scientific">Vibrio scophthalmi</name>
    <dbReference type="NCBI Taxonomy" id="45658"/>
    <lineage>
        <taxon>Bacteria</taxon>
        <taxon>Pseudomonadati</taxon>
        <taxon>Pseudomonadota</taxon>
        <taxon>Gammaproteobacteria</taxon>
        <taxon>Vibrionales</taxon>
        <taxon>Vibrionaceae</taxon>
        <taxon>Vibrio</taxon>
    </lineage>
</organism>
<dbReference type="Gene3D" id="3.30.565.10">
    <property type="entry name" value="Histidine kinase-like ATPase, C-terminal domain"/>
    <property type="match status" value="1"/>
</dbReference>
<dbReference type="CDD" id="cd00082">
    <property type="entry name" value="HisKA"/>
    <property type="match status" value="1"/>
</dbReference>
<keyword evidence="10" id="KW-0547">Nucleotide-binding</keyword>
<dbReference type="AlphaFoldDB" id="A0A1C7FET4"/>
<dbReference type="EMBL" id="CP016415">
    <property type="protein sequence ID" value="ANU38452.1"/>
    <property type="molecule type" value="Genomic_DNA"/>
</dbReference>
<keyword evidence="5" id="KW-1003">Cell membrane</keyword>
<dbReference type="GO" id="GO:0005886">
    <property type="term" value="C:plasma membrane"/>
    <property type="evidence" value="ECO:0007669"/>
    <property type="project" value="UniProtKB-SubCell"/>
</dbReference>
<dbReference type="RefSeq" id="WP_065546284.1">
    <property type="nucleotide sequence ID" value="NZ_CP016415.1"/>
</dbReference>
<evidence type="ECO:0000256" key="2">
    <source>
        <dbReference type="ARBA" id="ARBA00004429"/>
    </source>
</evidence>
<reference evidence="22 23" key="1">
    <citation type="submission" date="2016-07" db="EMBL/GenBank/DDBJ databases">
        <title>Genome sequencing of Vibrio scophthalmi strain VS-05, an isolated from Paralichthys olivaceus.</title>
        <authorList>
            <person name="Han H.-J."/>
        </authorList>
    </citation>
    <scope>NUCLEOTIDE SEQUENCE [LARGE SCALE GENOMIC DNA]</scope>
    <source>
        <strain evidence="22 23">VS-05</strain>
    </source>
</reference>
<evidence type="ECO:0000256" key="12">
    <source>
        <dbReference type="ARBA" id="ARBA00022801"/>
    </source>
</evidence>
<dbReference type="InterPro" id="IPR035965">
    <property type="entry name" value="PAS-like_dom_sf"/>
</dbReference>
<dbReference type="Pfam" id="PF00072">
    <property type="entry name" value="Response_reg"/>
    <property type="match status" value="1"/>
</dbReference>
<keyword evidence="14" id="KW-0904">Protein phosphatase</keyword>
<keyword evidence="15 19" id="KW-1133">Transmembrane helix</keyword>
<dbReference type="InterPro" id="IPR036890">
    <property type="entry name" value="HATPase_C_sf"/>
</dbReference>
<dbReference type="Gene3D" id="3.30.450.220">
    <property type="entry name" value="LuxQ periplasmic domain, N-terminal subdomain"/>
    <property type="match status" value="1"/>
</dbReference>
<evidence type="ECO:0000256" key="6">
    <source>
        <dbReference type="ARBA" id="ARBA00022519"/>
    </source>
</evidence>
<comment type="subcellular location">
    <subcellularLocation>
        <location evidence="2">Cell inner membrane</location>
        <topology evidence="2">Multi-pass membrane protein</topology>
    </subcellularLocation>
</comment>
<dbReference type="InterPro" id="IPR036097">
    <property type="entry name" value="HisK_dim/P_sf"/>
</dbReference>
<dbReference type="Gene3D" id="3.40.50.2300">
    <property type="match status" value="1"/>
</dbReference>
<evidence type="ECO:0000256" key="7">
    <source>
        <dbReference type="ARBA" id="ARBA00022553"/>
    </source>
</evidence>
<feature type="transmembrane region" description="Helical" evidence="19">
    <location>
        <begin position="280"/>
        <end position="301"/>
    </location>
</feature>
<dbReference type="SUPFAM" id="SSF52172">
    <property type="entry name" value="CheY-like"/>
    <property type="match status" value="1"/>
</dbReference>
<dbReference type="PRINTS" id="PR00344">
    <property type="entry name" value="BCTRLSENSOR"/>
</dbReference>
<gene>
    <name evidence="22" type="primary">luxQ</name>
    <name evidence="22" type="ORF">VSVS05_03414</name>
</gene>
<dbReference type="Proteomes" id="UP000092528">
    <property type="component" value="Chromosome 2"/>
</dbReference>
<dbReference type="SUPFAM" id="SSF55874">
    <property type="entry name" value="ATPase domain of HSP90 chaperone/DNA topoisomerase II/histidine kinase"/>
    <property type="match status" value="1"/>
</dbReference>
<feature type="modified residue" description="4-aspartylphosphate" evidence="18">
    <location>
        <position position="775"/>
    </location>
</feature>
<dbReference type="InterPro" id="IPR053413">
    <property type="entry name" value="AI-2_sensor_kinase/phosphatase"/>
</dbReference>
<feature type="domain" description="Histidine kinase" evidence="20">
    <location>
        <begin position="480"/>
        <end position="700"/>
    </location>
</feature>
<dbReference type="Gene3D" id="3.30.450.20">
    <property type="entry name" value="PAS domain"/>
    <property type="match status" value="1"/>
</dbReference>
<evidence type="ECO:0000256" key="5">
    <source>
        <dbReference type="ARBA" id="ARBA00022475"/>
    </source>
</evidence>
<dbReference type="PATRIC" id="fig|45658.7.peg.3374"/>
<dbReference type="PROSITE" id="PS50110">
    <property type="entry name" value="RESPONSE_REGULATORY"/>
    <property type="match status" value="1"/>
</dbReference>
<evidence type="ECO:0000256" key="17">
    <source>
        <dbReference type="ARBA" id="ARBA00023136"/>
    </source>
</evidence>
<keyword evidence="7 18" id="KW-0597">Phosphoprotein</keyword>
<evidence type="ECO:0000256" key="13">
    <source>
        <dbReference type="ARBA" id="ARBA00022840"/>
    </source>
</evidence>
<dbReference type="Gene3D" id="2.20.20.100">
    <property type="entry name" value="LuxQ periplasmic domain, C-terminal subdomain"/>
    <property type="match status" value="1"/>
</dbReference>
<evidence type="ECO:0000256" key="1">
    <source>
        <dbReference type="ARBA" id="ARBA00000085"/>
    </source>
</evidence>
<dbReference type="InterPro" id="IPR029151">
    <property type="entry name" value="Sensor-like_sf"/>
</dbReference>
<dbReference type="GO" id="GO:0005524">
    <property type="term" value="F:ATP binding"/>
    <property type="evidence" value="ECO:0007669"/>
    <property type="project" value="UniProtKB-KW"/>
</dbReference>
<evidence type="ECO:0000313" key="23">
    <source>
        <dbReference type="Proteomes" id="UP000092528"/>
    </source>
</evidence>
<keyword evidence="13" id="KW-0067">ATP-binding</keyword>
<dbReference type="CDD" id="cd16922">
    <property type="entry name" value="HATPase_EvgS-ArcB-TorS-like"/>
    <property type="match status" value="1"/>
</dbReference>
<dbReference type="CDD" id="cd17546">
    <property type="entry name" value="REC_hyHK_CKI1_RcsC-like"/>
    <property type="match status" value="1"/>
</dbReference>
<dbReference type="SMART" id="SM00448">
    <property type="entry name" value="REC"/>
    <property type="match status" value="1"/>
</dbReference>
<dbReference type="SUPFAM" id="SSF103190">
    <property type="entry name" value="Sensory domain-like"/>
    <property type="match status" value="1"/>
</dbReference>
<evidence type="ECO:0000256" key="15">
    <source>
        <dbReference type="ARBA" id="ARBA00022989"/>
    </source>
</evidence>
<dbReference type="GO" id="GO:0000155">
    <property type="term" value="F:phosphorelay sensor kinase activity"/>
    <property type="evidence" value="ECO:0007669"/>
    <property type="project" value="InterPro"/>
</dbReference>
<evidence type="ECO:0000256" key="10">
    <source>
        <dbReference type="ARBA" id="ARBA00022741"/>
    </source>
</evidence>
<dbReference type="InterPro" id="IPR005467">
    <property type="entry name" value="His_kinase_dom"/>
</dbReference>
<dbReference type="InterPro" id="IPR001789">
    <property type="entry name" value="Sig_transdc_resp-reg_receiver"/>
</dbReference>
<feature type="domain" description="Response regulatory" evidence="21">
    <location>
        <begin position="725"/>
        <end position="841"/>
    </location>
</feature>
<evidence type="ECO:0000256" key="3">
    <source>
        <dbReference type="ARBA" id="ARBA00012438"/>
    </source>
</evidence>
<evidence type="ECO:0000256" key="19">
    <source>
        <dbReference type="SAM" id="Phobius"/>
    </source>
</evidence>
<keyword evidence="9 19" id="KW-0812">Transmembrane</keyword>
<keyword evidence="16" id="KW-0902">Two-component regulatory system</keyword>
<keyword evidence="23" id="KW-1185">Reference proteome</keyword>
<dbReference type="EC" id="2.7.13.3" evidence="3"/>
<evidence type="ECO:0000313" key="22">
    <source>
        <dbReference type="EMBL" id="ANU38452.1"/>
    </source>
</evidence>
<evidence type="ECO:0000256" key="8">
    <source>
        <dbReference type="ARBA" id="ARBA00022679"/>
    </source>
</evidence>
<dbReference type="Gene3D" id="1.10.287.130">
    <property type="match status" value="1"/>
</dbReference>
<dbReference type="Pfam" id="PF00512">
    <property type="entry name" value="HisKA"/>
    <property type="match status" value="1"/>
</dbReference>